<dbReference type="PANTHER" id="PTHR22911:SF6">
    <property type="entry name" value="SOLUTE CARRIER FAMILY 35 MEMBER G1"/>
    <property type="match status" value="1"/>
</dbReference>
<feature type="transmembrane region" description="Helical" evidence="6">
    <location>
        <begin position="218"/>
        <end position="236"/>
    </location>
</feature>
<comment type="subcellular location">
    <subcellularLocation>
        <location evidence="1">Membrane</location>
        <topology evidence="1">Multi-pass membrane protein</topology>
    </subcellularLocation>
</comment>
<feature type="transmembrane region" description="Helical" evidence="6">
    <location>
        <begin position="274"/>
        <end position="292"/>
    </location>
</feature>
<feature type="transmembrane region" description="Helical" evidence="6">
    <location>
        <begin position="190"/>
        <end position="212"/>
    </location>
</feature>
<evidence type="ECO:0000256" key="5">
    <source>
        <dbReference type="ARBA" id="ARBA00023136"/>
    </source>
</evidence>
<proteinExistence type="inferred from homology"/>
<reference evidence="8 9" key="2">
    <citation type="submission" date="2015-10" db="EMBL/GenBank/DDBJ databases">
        <title>Draft Genome Sequence of Prosthecomicrobium hirschii ATCC 27832.</title>
        <authorList>
            <person name="Daniel J."/>
            <person name="Givan S.A."/>
            <person name="Brun Y.V."/>
            <person name="Brown P.J."/>
        </authorList>
    </citation>
    <scope>NUCLEOTIDE SEQUENCE [LARGE SCALE GENOMIC DNA]</scope>
    <source>
        <strain evidence="8 9">16</strain>
    </source>
</reference>
<dbReference type="SUPFAM" id="SSF103481">
    <property type="entry name" value="Multidrug resistance efflux transporter EmrE"/>
    <property type="match status" value="2"/>
</dbReference>
<feature type="domain" description="EamA" evidence="7">
    <location>
        <begin position="161"/>
        <end position="290"/>
    </location>
</feature>
<keyword evidence="3 6" id="KW-0812">Transmembrane</keyword>
<feature type="transmembrane region" description="Helical" evidence="6">
    <location>
        <begin position="45"/>
        <end position="65"/>
    </location>
</feature>
<evidence type="ECO:0000256" key="2">
    <source>
        <dbReference type="ARBA" id="ARBA00009853"/>
    </source>
</evidence>
<dbReference type="InterPro" id="IPR000620">
    <property type="entry name" value="EamA_dom"/>
</dbReference>
<feature type="transmembrane region" description="Helical" evidence="6">
    <location>
        <begin position="85"/>
        <end position="104"/>
    </location>
</feature>
<dbReference type="PANTHER" id="PTHR22911">
    <property type="entry name" value="ACYL-MALONYL CONDENSING ENZYME-RELATED"/>
    <property type="match status" value="1"/>
</dbReference>
<dbReference type="STRING" id="665126.ABB55_16115"/>
<protein>
    <recommendedName>
        <fullName evidence="7">EamA domain-containing protein</fullName>
    </recommendedName>
</protein>
<feature type="domain" description="EamA" evidence="7">
    <location>
        <begin position="20"/>
        <end position="152"/>
    </location>
</feature>
<keyword evidence="9" id="KW-1185">Reference proteome</keyword>
<evidence type="ECO:0000313" key="9">
    <source>
        <dbReference type="Proteomes" id="UP000048984"/>
    </source>
</evidence>
<name>A0A0P6VSB4_9HYPH</name>
<gene>
    <name evidence="8" type="ORF">ABB55_16115</name>
</gene>
<feature type="transmembrane region" description="Helical" evidence="6">
    <location>
        <begin position="248"/>
        <end position="268"/>
    </location>
</feature>
<feature type="transmembrane region" description="Helical" evidence="6">
    <location>
        <begin position="158"/>
        <end position="178"/>
    </location>
</feature>
<keyword evidence="4 6" id="KW-1133">Transmembrane helix</keyword>
<feature type="transmembrane region" description="Helical" evidence="6">
    <location>
        <begin position="21"/>
        <end position="39"/>
    </location>
</feature>
<dbReference type="Proteomes" id="UP000048984">
    <property type="component" value="Unassembled WGS sequence"/>
</dbReference>
<dbReference type="InterPro" id="IPR037185">
    <property type="entry name" value="EmrE-like"/>
</dbReference>
<organism evidence="8 9">
    <name type="scientific">Prosthecodimorpha hirschii</name>
    <dbReference type="NCBI Taxonomy" id="665126"/>
    <lineage>
        <taxon>Bacteria</taxon>
        <taxon>Pseudomonadati</taxon>
        <taxon>Pseudomonadota</taxon>
        <taxon>Alphaproteobacteria</taxon>
        <taxon>Hyphomicrobiales</taxon>
        <taxon>Ancalomicrobiaceae</taxon>
        <taxon>Prosthecodimorpha</taxon>
    </lineage>
</organism>
<sequence>MTATTIDAPRIDRVARDPRRGILLMALGIALFSLLNAAVKWQSETFPINQIIFFRNAFALIPVLVMARRMGGLPALRTARPREQILLALVWTGVLVLMFGAYHIMPLADATAISFLQPIVVTLLSAPLAGDRVGWRDWGAVLVGIAGVLLMVDPTGRGSVFGAALAFSGMVLSAFSMIMQRRLSRTETSISVVVWTLGISAATMVPTLPFSWVMPSGAQLAGLIAMGLASGAFQYLTVRSLYHASAAAVSAVSYTKMIWAIVIGFVAFGDVPTPAVLLGTLVILASTVLAYGSGRRDAAAPEETR</sequence>
<evidence type="ECO:0000259" key="7">
    <source>
        <dbReference type="Pfam" id="PF00892"/>
    </source>
</evidence>
<dbReference type="GO" id="GO:0016020">
    <property type="term" value="C:membrane"/>
    <property type="evidence" value="ECO:0007669"/>
    <property type="project" value="UniProtKB-SubCell"/>
</dbReference>
<evidence type="ECO:0000313" key="8">
    <source>
        <dbReference type="EMBL" id="KPL53549.1"/>
    </source>
</evidence>
<comment type="similarity">
    <text evidence="2">Belongs to the drug/metabolite transporter (DMT) superfamily. 10 TMS drug/metabolite exporter (DME) (TC 2.A.7.3) family.</text>
</comment>
<dbReference type="Pfam" id="PF00892">
    <property type="entry name" value="EamA"/>
    <property type="match status" value="2"/>
</dbReference>
<evidence type="ECO:0000256" key="3">
    <source>
        <dbReference type="ARBA" id="ARBA00022692"/>
    </source>
</evidence>
<evidence type="ECO:0000256" key="4">
    <source>
        <dbReference type="ARBA" id="ARBA00022989"/>
    </source>
</evidence>
<evidence type="ECO:0000256" key="6">
    <source>
        <dbReference type="SAM" id="Phobius"/>
    </source>
</evidence>
<dbReference type="EMBL" id="LJYW01000001">
    <property type="protein sequence ID" value="KPL53549.1"/>
    <property type="molecule type" value="Genomic_DNA"/>
</dbReference>
<dbReference type="AlphaFoldDB" id="A0A0P6VSB4"/>
<evidence type="ECO:0000256" key="1">
    <source>
        <dbReference type="ARBA" id="ARBA00004141"/>
    </source>
</evidence>
<keyword evidence="5 6" id="KW-0472">Membrane</keyword>
<dbReference type="RefSeq" id="WP_054359713.1">
    <property type="nucleotide sequence ID" value="NZ_LJYW01000001.1"/>
</dbReference>
<comment type="caution">
    <text evidence="8">The sequence shown here is derived from an EMBL/GenBank/DDBJ whole genome shotgun (WGS) entry which is preliminary data.</text>
</comment>
<reference evidence="8 9" key="1">
    <citation type="submission" date="2015-09" db="EMBL/GenBank/DDBJ databases">
        <authorList>
            <person name="Jackson K.R."/>
            <person name="Lunt B.L."/>
            <person name="Fisher J.N.B."/>
            <person name="Gardner A.V."/>
            <person name="Bailey M.E."/>
            <person name="Deus L.M."/>
            <person name="Earl A.S."/>
            <person name="Gibby P.D."/>
            <person name="Hartmann K.A."/>
            <person name="Liu J.E."/>
            <person name="Manci A.M."/>
            <person name="Nielsen D.A."/>
            <person name="Solomon M.B."/>
            <person name="Breakwell D.P."/>
            <person name="Burnett S.H."/>
            <person name="Grose J.H."/>
        </authorList>
    </citation>
    <scope>NUCLEOTIDE SEQUENCE [LARGE SCALE GENOMIC DNA]</scope>
    <source>
        <strain evidence="8 9">16</strain>
    </source>
</reference>
<accession>A0A0P6VSB4</accession>